<dbReference type="AlphaFoldDB" id="A0A0F9SAM5"/>
<protein>
    <submittedName>
        <fullName evidence="1">Uncharacterized protein</fullName>
    </submittedName>
</protein>
<dbReference type="EMBL" id="LAZR01002720">
    <property type="protein sequence ID" value="KKN26418.1"/>
    <property type="molecule type" value="Genomic_DNA"/>
</dbReference>
<reference evidence="1" key="1">
    <citation type="journal article" date="2015" name="Nature">
        <title>Complex archaea that bridge the gap between prokaryotes and eukaryotes.</title>
        <authorList>
            <person name="Spang A."/>
            <person name="Saw J.H."/>
            <person name="Jorgensen S.L."/>
            <person name="Zaremba-Niedzwiedzka K."/>
            <person name="Martijn J."/>
            <person name="Lind A.E."/>
            <person name="van Eijk R."/>
            <person name="Schleper C."/>
            <person name="Guy L."/>
            <person name="Ettema T.J."/>
        </authorList>
    </citation>
    <scope>NUCLEOTIDE SEQUENCE</scope>
</reference>
<proteinExistence type="predicted"/>
<name>A0A0F9SAM5_9ZZZZ</name>
<accession>A0A0F9SAM5</accession>
<evidence type="ECO:0000313" key="1">
    <source>
        <dbReference type="EMBL" id="KKN26418.1"/>
    </source>
</evidence>
<gene>
    <name evidence="1" type="ORF">LCGC14_0874960</name>
</gene>
<sequence length="240" mass="25020">MTLSLLEQKYGTDLVDAHNKVNHDRIDAVITQVNLLSEDTGHVAQASLFLATQPTATNTVTIGADVYEFDGAGSNINIALGIDAAADRVALIAAINGQGTELVVADAPTTPATSVRIQPADRVGGTAQIGAGTSVAVSETLADASDVWNVANLNESGAVPYLKVAKGKIVVTSESIASLFTLELPFTPVVLQWAAFDTNGAPKATDCQIDISGDYLEFDFDAGSTDLSATDYVIWEAYGN</sequence>
<organism evidence="1">
    <name type="scientific">marine sediment metagenome</name>
    <dbReference type="NCBI Taxonomy" id="412755"/>
    <lineage>
        <taxon>unclassified sequences</taxon>
        <taxon>metagenomes</taxon>
        <taxon>ecological metagenomes</taxon>
    </lineage>
</organism>
<comment type="caution">
    <text evidence="1">The sequence shown here is derived from an EMBL/GenBank/DDBJ whole genome shotgun (WGS) entry which is preliminary data.</text>
</comment>